<evidence type="ECO:0000313" key="2">
    <source>
        <dbReference type="EMBL" id="CAL92957.1"/>
    </source>
</evidence>
<proteinExistence type="predicted"/>
<evidence type="ECO:0000256" key="1">
    <source>
        <dbReference type="SAM" id="Phobius"/>
    </source>
</evidence>
<accession>A1K2A2</accession>
<organism evidence="2 3">
    <name type="scientific">Azoarcus sp. (strain BH72)</name>
    <dbReference type="NCBI Taxonomy" id="418699"/>
    <lineage>
        <taxon>Bacteria</taxon>
        <taxon>Pseudomonadati</taxon>
        <taxon>Pseudomonadota</taxon>
        <taxon>Betaproteobacteria</taxon>
        <taxon>Rhodocyclales</taxon>
        <taxon>Zoogloeaceae</taxon>
        <taxon>Azoarcus</taxon>
    </lineage>
</organism>
<dbReference type="RefSeq" id="WP_011764075.1">
    <property type="nucleotide sequence ID" value="NC_008702.1"/>
</dbReference>
<dbReference type="KEGG" id="azo:azo0340"/>
<dbReference type="STRING" id="62928.azo0340"/>
<keyword evidence="3" id="KW-1185">Reference proteome</keyword>
<keyword evidence="1" id="KW-0472">Membrane</keyword>
<keyword evidence="1" id="KW-0812">Transmembrane</keyword>
<feature type="transmembrane region" description="Helical" evidence="1">
    <location>
        <begin position="41"/>
        <end position="66"/>
    </location>
</feature>
<dbReference type="EMBL" id="AM406670">
    <property type="protein sequence ID" value="CAL92957.1"/>
    <property type="molecule type" value="Genomic_DNA"/>
</dbReference>
<protein>
    <submittedName>
        <fullName evidence="2">Conserved hypothetical membrane protein</fullName>
    </submittedName>
</protein>
<evidence type="ECO:0000313" key="3">
    <source>
        <dbReference type="Proteomes" id="UP000002588"/>
    </source>
</evidence>
<keyword evidence="1" id="KW-1133">Transmembrane helix</keyword>
<dbReference type="Proteomes" id="UP000002588">
    <property type="component" value="Chromosome"/>
</dbReference>
<sequence length="104" mass="11650">MLAGDPLLLRARDAGHGRDQDDCIESPYAVTFPFRPRMLEVLLILAQALLEFLFHTVLYGAGWLMLRALTLGRYPPPRPIEHNHDLVALLPLVTVLVTIAFAYA</sequence>
<reference evidence="2 3" key="1">
    <citation type="journal article" date="2006" name="Nat. Biotechnol.">
        <title>Complete genome of the mutualistic, N2-fixing grass endophyte Azoarcus sp. strain BH72.</title>
        <authorList>
            <person name="Krause A."/>
            <person name="Ramakumar A."/>
            <person name="Bartels D."/>
            <person name="Battistoni F."/>
            <person name="Bekel T."/>
            <person name="Boch J."/>
            <person name="Boehm M."/>
            <person name="Friedrich F."/>
            <person name="Hurek T."/>
            <person name="Krause L."/>
            <person name="Linke B."/>
            <person name="McHardy A.C."/>
            <person name="Sarkar A."/>
            <person name="Schneiker S."/>
            <person name="Syed A.A."/>
            <person name="Thauer R."/>
            <person name="Vorhoelter F.-J."/>
            <person name="Weidner S."/>
            <person name="Puehler A."/>
            <person name="Reinhold-Hurek B."/>
            <person name="Kaiser O."/>
            <person name="Goesmann A."/>
        </authorList>
    </citation>
    <scope>NUCLEOTIDE SEQUENCE [LARGE SCALE GENOMIC DNA]</scope>
    <source>
        <strain evidence="2 3">BH72</strain>
    </source>
</reference>
<feature type="transmembrane region" description="Helical" evidence="1">
    <location>
        <begin position="86"/>
        <end position="103"/>
    </location>
</feature>
<gene>
    <name evidence="2" type="ordered locus">azo0340</name>
</gene>
<name>A1K2A2_AZOSB</name>
<dbReference type="AlphaFoldDB" id="A1K2A2"/>
<dbReference type="HOGENOM" id="CLU_2244414_0_0_4"/>